<feature type="transmembrane region" description="Helical" evidence="4">
    <location>
        <begin position="419"/>
        <end position="443"/>
    </location>
</feature>
<evidence type="ECO:0000256" key="1">
    <source>
        <dbReference type="ARBA" id="ARBA00008655"/>
    </source>
</evidence>
<comment type="similarity">
    <text evidence="1">Belongs to the 1-acyl-sn-glycerol-3-phosphate acyltransferase family.</text>
</comment>
<dbReference type="GO" id="GO:0005783">
    <property type="term" value="C:endoplasmic reticulum"/>
    <property type="evidence" value="ECO:0007669"/>
    <property type="project" value="TreeGrafter"/>
</dbReference>
<dbReference type="SMART" id="SM00563">
    <property type="entry name" value="PlsC"/>
    <property type="match status" value="1"/>
</dbReference>
<evidence type="ECO:0000256" key="4">
    <source>
        <dbReference type="SAM" id="Phobius"/>
    </source>
</evidence>
<dbReference type="GO" id="GO:0016746">
    <property type="term" value="F:acyltransferase activity"/>
    <property type="evidence" value="ECO:0007669"/>
    <property type="project" value="UniProtKB-KW"/>
</dbReference>
<sequence length="458" mass="52625">MHPVFVYIRATLLVSWFLVCVVPYVIILNIVHPILSFFNPSYTEIMQSFFGHLFGLFIVGTMDLFCPYQIILSGKKSSFNNISIDGSINWFDLATTNTSVAISNHQIYSDWLYIWVLGYFKNYDYFLKFVAKEGIRKIPVFGRALGLLDFLFLKRSWNEDKDNLKAMLDKYNSTSGPKFVTIFPEGTTVNPKFMKISTDYATANNLKPTKHVLLPKTSGAYFIINSLRNSNRHIYNFTIGYSGLDSDSCPEYSYPIFGMFSKGIYPRKVHIHVERLSMETEIPHDEDGFNKWLLDEFYKKDKMLSYFYKNGKFPGIPSELSSPIHLSSEASSSISNLKLYPRNSVEEQLYSNDSLTLENRLNGIADAQSDAEPSQKSDSIPITLDSNVGNKVTYVNTDIDIGENDLISNETLNPKIRFFILKIVLLLIIPYTFIYLVLLWLWYMIVDLSLLTQYVMTI</sequence>
<feature type="transmembrane region" description="Helical" evidence="4">
    <location>
        <begin position="12"/>
        <end position="37"/>
    </location>
</feature>
<organism evidence="6 7">
    <name type="scientific">Smittium culicis</name>
    <dbReference type="NCBI Taxonomy" id="133412"/>
    <lineage>
        <taxon>Eukaryota</taxon>
        <taxon>Fungi</taxon>
        <taxon>Fungi incertae sedis</taxon>
        <taxon>Zoopagomycota</taxon>
        <taxon>Kickxellomycotina</taxon>
        <taxon>Harpellomycetes</taxon>
        <taxon>Harpellales</taxon>
        <taxon>Legeriomycetaceae</taxon>
        <taxon>Smittium</taxon>
    </lineage>
</organism>
<dbReference type="InterPro" id="IPR032098">
    <property type="entry name" value="Acyltransf_C"/>
</dbReference>
<protein>
    <submittedName>
        <fullName evidence="6">Putative acyltransferase</fullName>
    </submittedName>
</protein>
<dbReference type="AlphaFoldDB" id="A0A1R1Y5D5"/>
<dbReference type="Proteomes" id="UP000187429">
    <property type="component" value="Unassembled WGS sequence"/>
</dbReference>
<evidence type="ECO:0000313" key="7">
    <source>
        <dbReference type="Proteomes" id="UP000187429"/>
    </source>
</evidence>
<dbReference type="EMBL" id="LSSM01002327">
    <property type="protein sequence ID" value="OMJ22123.1"/>
    <property type="molecule type" value="Genomic_DNA"/>
</dbReference>
<evidence type="ECO:0000256" key="2">
    <source>
        <dbReference type="ARBA" id="ARBA00022679"/>
    </source>
</evidence>
<evidence type="ECO:0000256" key="3">
    <source>
        <dbReference type="ARBA" id="ARBA00023315"/>
    </source>
</evidence>
<comment type="caution">
    <text evidence="6">The sequence shown here is derived from an EMBL/GenBank/DDBJ whole genome shotgun (WGS) entry which is preliminary data.</text>
</comment>
<dbReference type="GO" id="GO:0036149">
    <property type="term" value="P:phosphatidylinositol acyl-chain remodeling"/>
    <property type="evidence" value="ECO:0007669"/>
    <property type="project" value="TreeGrafter"/>
</dbReference>
<dbReference type="PANTHER" id="PTHR10983">
    <property type="entry name" value="1-ACYLGLYCEROL-3-PHOSPHATE ACYLTRANSFERASE-RELATED"/>
    <property type="match status" value="1"/>
</dbReference>
<evidence type="ECO:0000313" key="6">
    <source>
        <dbReference type="EMBL" id="OMJ22123.1"/>
    </source>
</evidence>
<keyword evidence="2 6" id="KW-0808">Transferase</keyword>
<accession>A0A1R1Y5D5</accession>
<dbReference type="PANTHER" id="PTHR10983:SF16">
    <property type="entry name" value="LYSOCARDIOLIPIN ACYLTRANSFERASE 1"/>
    <property type="match status" value="1"/>
</dbReference>
<name>A0A1R1Y5D5_9FUNG</name>
<keyword evidence="3 6" id="KW-0012">Acyltransferase</keyword>
<dbReference type="InterPro" id="IPR002123">
    <property type="entry name" value="Plipid/glycerol_acylTrfase"/>
</dbReference>
<reference evidence="7" key="1">
    <citation type="submission" date="2017-01" db="EMBL/GenBank/DDBJ databases">
        <authorList>
            <person name="Wang Y."/>
            <person name="White M."/>
            <person name="Kvist S."/>
            <person name="Moncalvo J.-M."/>
        </authorList>
    </citation>
    <scope>NUCLEOTIDE SEQUENCE [LARGE SCALE GENOMIC DNA]</scope>
    <source>
        <strain evidence="7">ID-206-W2</strain>
    </source>
</reference>
<feature type="transmembrane region" description="Helical" evidence="4">
    <location>
        <begin position="49"/>
        <end position="71"/>
    </location>
</feature>
<proteinExistence type="inferred from homology"/>
<feature type="domain" description="Phospholipid/glycerol acyltransferase" evidence="5">
    <location>
        <begin position="99"/>
        <end position="242"/>
    </location>
</feature>
<dbReference type="CDD" id="cd07990">
    <property type="entry name" value="LPLAT_LCLAT1-like"/>
    <property type="match status" value="1"/>
</dbReference>
<keyword evidence="4" id="KW-0472">Membrane</keyword>
<gene>
    <name evidence="6" type="ORF">AYI69_g5519</name>
</gene>
<evidence type="ECO:0000259" key="5">
    <source>
        <dbReference type="SMART" id="SM00563"/>
    </source>
</evidence>
<keyword evidence="7" id="KW-1185">Reference proteome</keyword>
<keyword evidence="4" id="KW-0812">Transmembrane</keyword>
<dbReference type="Pfam" id="PF01553">
    <property type="entry name" value="Acyltransferase"/>
    <property type="match status" value="1"/>
</dbReference>
<dbReference type="SUPFAM" id="SSF69593">
    <property type="entry name" value="Glycerol-3-phosphate (1)-acyltransferase"/>
    <property type="match status" value="1"/>
</dbReference>
<dbReference type="Pfam" id="PF16076">
    <property type="entry name" value="Acyltransf_C"/>
    <property type="match status" value="1"/>
</dbReference>
<keyword evidence="4" id="KW-1133">Transmembrane helix</keyword>
<dbReference type="OrthoDB" id="189226at2759"/>